<evidence type="ECO:0000313" key="5">
    <source>
        <dbReference type="EMBL" id="CAF1262463.1"/>
    </source>
</evidence>
<evidence type="ECO:0000256" key="2">
    <source>
        <dbReference type="ARBA" id="ARBA00022771"/>
    </source>
</evidence>
<accession>A0A8S2EWJ2</accession>
<dbReference type="Proteomes" id="UP000677228">
    <property type="component" value="Unassembled WGS sequence"/>
</dbReference>
<dbReference type="EMBL" id="CAJOBA010038909">
    <property type="protein sequence ID" value="CAF4068943.1"/>
    <property type="molecule type" value="Genomic_DNA"/>
</dbReference>
<evidence type="ECO:0000256" key="3">
    <source>
        <dbReference type="ARBA" id="ARBA00022833"/>
    </source>
</evidence>
<gene>
    <name evidence="5" type="ORF">OVA965_LOCUS26797</name>
    <name evidence="6" type="ORF">TMI583_LOCUS27538</name>
</gene>
<organism evidence="5 7">
    <name type="scientific">Didymodactylos carnosus</name>
    <dbReference type="NCBI Taxonomy" id="1234261"/>
    <lineage>
        <taxon>Eukaryota</taxon>
        <taxon>Metazoa</taxon>
        <taxon>Spiralia</taxon>
        <taxon>Gnathifera</taxon>
        <taxon>Rotifera</taxon>
        <taxon>Eurotatoria</taxon>
        <taxon>Bdelloidea</taxon>
        <taxon>Philodinida</taxon>
        <taxon>Philodinidae</taxon>
        <taxon>Didymodactylos</taxon>
    </lineage>
</organism>
<feature type="domain" description="FLYWCH-type" evidence="4">
    <location>
        <begin position="9"/>
        <end position="65"/>
    </location>
</feature>
<dbReference type="AlphaFoldDB" id="A0A8S2EWJ2"/>
<name>A0A8S2EWJ2_9BILA</name>
<dbReference type="Gene3D" id="2.20.25.240">
    <property type="match status" value="1"/>
</dbReference>
<keyword evidence="3" id="KW-0862">Zinc</keyword>
<evidence type="ECO:0000259" key="4">
    <source>
        <dbReference type="Pfam" id="PF04500"/>
    </source>
</evidence>
<protein>
    <recommendedName>
        <fullName evidence="4">FLYWCH-type domain-containing protein</fullName>
    </recommendedName>
</protein>
<dbReference type="EMBL" id="CAJNOK010017353">
    <property type="protein sequence ID" value="CAF1262463.1"/>
    <property type="molecule type" value="Genomic_DNA"/>
</dbReference>
<dbReference type="Pfam" id="PF04500">
    <property type="entry name" value="FLYWCH"/>
    <property type="match status" value="1"/>
</dbReference>
<reference evidence="5" key="1">
    <citation type="submission" date="2021-02" db="EMBL/GenBank/DDBJ databases">
        <authorList>
            <person name="Nowell W R."/>
        </authorList>
    </citation>
    <scope>NUCLEOTIDE SEQUENCE</scope>
</reference>
<keyword evidence="1" id="KW-0479">Metal-binding</keyword>
<keyword evidence="2" id="KW-0863">Zinc-finger</keyword>
<evidence type="ECO:0000313" key="7">
    <source>
        <dbReference type="Proteomes" id="UP000677228"/>
    </source>
</evidence>
<sequence>MATISINGTSKQKARLDIDGFSYIKDRTTNEKTYWRCINYSSQNCHSRLHTCIITNNIVKPATEHSCKTDGTAIELRKFDEQIVYRALNTQETPDLIVTHCCKDIYLAGMSDPSLSRVTPRDHSLGYQTQYQNDSIFAHNIHKIAALAFIHPDVVINAFERLFSSLGDDYEDIIDYFGETYIGRLRPNQTRRQPKFAIDFWNTYHRTTEAVMRTNNAAEAYHRRIGSVFQCLHPTPDSFLEKLIKEENATHMDILHINAG</sequence>
<dbReference type="InterPro" id="IPR007588">
    <property type="entry name" value="Znf_FLYWCH"/>
</dbReference>
<evidence type="ECO:0000256" key="1">
    <source>
        <dbReference type="ARBA" id="ARBA00022723"/>
    </source>
</evidence>
<evidence type="ECO:0000313" key="6">
    <source>
        <dbReference type="EMBL" id="CAF4068943.1"/>
    </source>
</evidence>
<comment type="caution">
    <text evidence="5">The sequence shown here is derived from an EMBL/GenBank/DDBJ whole genome shotgun (WGS) entry which is preliminary data.</text>
</comment>
<dbReference type="GO" id="GO:0008270">
    <property type="term" value="F:zinc ion binding"/>
    <property type="evidence" value="ECO:0007669"/>
    <property type="project" value="UniProtKB-KW"/>
</dbReference>
<dbReference type="Proteomes" id="UP000682733">
    <property type="component" value="Unassembled WGS sequence"/>
</dbReference>
<proteinExistence type="predicted"/>